<reference evidence="11 12" key="1">
    <citation type="submission" date="2019-07" db="EMBL/GenBank/DDBJ databases">
        <authorList>
            <person name="Park Y.J."/>
            <person name="Jeong S.E."/>
            <person name="Jung H.S."/>
        </authorList>
    </citation>
    <scope>NUCLEOTIDE SEQUENCE [LARGE SCALE GENOMIC DNA]</scope>
    <source>
        <strain evidence="12">P16(2019)</strain>
    </source>
</reference>
<dbReference type="InterPro" id="IPR024187">
    <property type="entry name" value="Sig_transdc_resp-reg_cit/mal"/>
</dbReference>
<feature type="modified residue" description="4-aspartylphosphate" evidence="9">
    <location>
        <position position="54"/>
    </location>
</feature>
<sequence>MIDVLIIEDDVKVAEINKRFVEKVDEFNVVGIAQSKDEAETLLELLQPQLVILDIYLPDMHGVEFLPELKLAYPTVDVIMITAEKDASMIVESLRFGVFDYLTKPLIFQRFKDMLIRYKQFRKDITTLTNEQKTLDQGDIDQLFNIGTEHQAEHVPYVKGIDPITYEKILELICQKGEATTELVVEAIGVSRSTARRYLAALVDRGDAHSDVTYGVVGRPEKIYKPSKKFR</sequence>
<keyword evidence="8" id="KW-0804">Transcription</keyword>
<feature type="domain" description="Response regulatory" evidence="10">
    <location>
        <begin position="3"/>
        <end position="119"/>
    </location>
</feature>
<comment type="caution">
    <text evidence="11">The sequence shown here is derived from an EMBL/GenBank/DDBJ whole genome shotgun (WGS) entry which is preliminary data.</text>
</comment>
<keyword evidence="4" id="KW-0902">Two-component regulatory system</keyword>
<dbReference type="GO" id="GO:0005737">
    <property type="term" value="C:cytoplasm"/>
    <property type="evidence" value="ECO:0007669"/>
    <property type="project" value="UniProtKB-SubCell"/>
</dbReference>
<dbReference type="OrthoDB" id="9759232at2"/>
<organism evidence="11 12">
    <name type="scientific">Alkalicoccobacillus porphyridii</name>
    <dbReference type="NCBI Taxonomy" id="2597270"/>
    <lineage>
        <taxon>Bacteria</taxon>
        <taxon>Bacillati</taxon>
        <taxon>Bacillota</taxon>
        <taxon>Bacilli</taxon>
        <taxon>Bacillales</taxon>
        <taxon>Bacillaceae</taxon>
        <taxon>Alkalicoccobacillus</taxon>
    </lineage>
</organism>
<dbReference type="GO" id="GO:0003700">
    <property type="term" value="F:DNA-binding transcription factor activity"/>
    <property type="evidence" value="ECO:0007669"/>
    <property type="project" value="InterPro"/>
</dbReference>
<evidence type="ECO:0000256" key="8">
    <source>
        <dbReference type="ARBA" id="ARBA00023163"/>
    </source>
</evidence>
<evidence type="ECO:0000313" key="11">
    <source>
        <dbReference type="EMBL" id="TSB48404.1"/>
    </source>
</evidence>
<dbReference type="InterPro" id="IPR001789">
    <property type="entry name" value="Sig_transdc_resp-reg_receiver"/>
</dbReference>
<dbReference type="PANTHER" id="PTHR45526:SF1">
    <property type="entry name" value="TRANSCRIPTIONAL REGULATORY PROTEIN DCUR-RELATED"/>
    <property type="match status" value="1"/>
</dbReference>
<keyword evidence="7" id="KW-0010">Activator</keyword>
<dbReference type="Gene3D" id="3.40.50.2300">
    <property type="match status" value="1"/>
</dbReference>
<evidence type="ECO:0000256" key="1">
    <source>
        <dbReference type="ARBA" id="ARBA00004496"/>
    </source>
</evidence>
<dbReference type="InterPro" id="IPR048714">
    <property type="entry name" value="DpiA-like_HTH"/>
</dbReference>
<name>A0A554A3Y3_9BACI</name>
<dbReference type="PIRSF" id="PIRSF006171">
    <property type="entry name" value="RR_citrat_malat"/>
    <property type="match status" value="1"/>
</dbReference>
<dbReference type="Pfam" id="PF00072">
    <property type="entry name" value="Response_reg"/>
    <property type="match status" value="1"/>
</dbReference>
<evidence type="ECO:0000256" key="9">
    <source>
        <dbReference type="PROSITE-ProRule" id="PRU00169"/>
    </source>
</evidence>
<keyword evidence="5" id="KW-0805">Transcription regulation</keyword>
<dbReference type="InterPro" id="IPR051271">
    <property type="entry name" value="2C-system_Tx_regulators"/>
</dbReference>
<evidence type="ECO:0000259" key="10">
    <source>
        <dbReference type="PROSITE" id="PS50110"/>
    </source>
</evidence>
<dbReference type="EMBL" id="VLXZ01000001">
    <property type="protein sequence ID" value="TSB48404.1"/>
    <property type="molecule type" value="Genomic_DNA"/>
</dbReference>
<protein>
    <submittedName>
        <fullName evidence="11">DUF977 family protein</fullName>
    </submittedName>
</protein>
<dbReference type="RefSeq" id="WP_143846749.1">
    <property type="nucleotide sequence ID" value="NZ_VLXZ01000001.1"/>
</dbReference>
<dbReference type="SUPFAM" id="SSF46785">
    <property type="entry name" value="Winged helix' DNA-binding domain"/>
    <property type="match status" value="1"/>
</dbReference>
<evidence type="ECO:0000313" key="12">
    <source>
        <dbReference type="Proteomes" id="UP000318521"/>
    </source>
</evidence>
<dbReference type="GO" id="GO:0000156">
    <property type="term" value="F:phosphorelay response regulator activity"/>
    <property type="evidence" value="ECO:0007669"/>
    <property type="project" value="TreeGrafter"/>
</dbReference>
<dbReference type="AlphaFoldDB" id="A0A554A3Y3"/>
<dbReference type="InterPro" id="IPR011006">
    <property type="entry name" value="CheY-like_superfamily"/>
</dbReference>
<evidence type="ECO:0000256" key="5">
    <source>
        <dbReference type="ARBA" id="ARBA00023015"/>
    </source>
</evidence>
<dbReference type="SUPFAM" id="SSF52172">
    <property type="entry name" value="CheY-like"/>
    <property type="match status" value="1"/>
</dbReference>
<evidence type="ECO:0000256" key="3">
    <source>
        <dbReference type="ARBA" id="ARBA00022553"/>
    </source>
</evidence>
<dbReference type="Gene3D" id="1.10.10.10">
    <property type="entry name" value="Winged helix-like DNA-binding domain superfamily/Winged helix DNA-binding domain"/>
    <property type="match status" value="1"/>
</dbReference>
<keyword evidence="6" id="KW-0238">DNA-binding</keyword>
<dbReference type="Proteomes" id="UP000318521">
    <property type="component" value="Unassembled WGS sequence"/>
</dbReference>
<accession>A0A554A3Y3</accession>
<gene>
    <name evidence="11" type="ORF">FN960_02290</name>
</gene>
<keyword evidence="3 9" id="KW-0597">Phosphoprotein</keyword>
<dbReference type="PROSITE" id="PS50110">
    <property type="entry name" value="RESPONSE_REGULATORY"/>
    <property type="match status" value="1"/>
</dbReference>
<evidence type="ECO:0000256" key="2">
    <source>
        <dbReference type="ARBA" id="ARBA00022490"/>
    </source>
</evidence>
<keyword evidence="2" id="KW-0963">Cytoplasm</keyword>
<evidence type="ECO:0000256" key="7">
    <source>
        <dbReference type="ARBA" id="ARBA00023159"/>
    </source>
</evidence>
<evidence type="ECO:0000256" key="6">
    <source>
        <dbReference type="ARBA" id="ARBA00023125"/>
    </source>
</evidence>
<dbReference type="GO" id="GO:0003677">
    <property type="term" value="F:DNA binding"/>
    <property type="evidence" value="ECO:0007669"/>
    <property type="project" value="UniProtKB-KW"/>
</dbReference>
<proteinExistence type="predicted"/>
<evidence type="ECO:0000256" key="4">
    <source>
        <dbReference type="ARBA" id="ARBA00023012"/>
    </source>
</evidence>
<dbReference type="SMART" id="SM00448">
    <property type="entry name" value="REC"/>
    <property type="match status" value="1"/>
</dbReference>
<comment type="subcellular location">
    <subcellularLocation>
        <location evidence="1">Cytoplasm</location>
    </subcellularLocation>
</comment>
<dbReference type="PANTHER" id="PTHR45526">
    <property type="entry name" value="TRANSCRIPTIONAL REGULATORY PROTEIN DPIA"/>
    <property type="match status" value="1"/>
</dbReference>
<dbReference type="InterPro" id="IPR036388">
    <property type="entry name" value="WH-like_DNA-bd_sf"/>
</dbReference>
<keyword evidence="12" id="KW-1185">Reference proteome</keyword>
<dbReference type="Pfam" id="PF20714">
    <property type="entry name" value="HTH_64"/>
    <property type="match status" value="1"/>
</dbReference>
<dbReference type="InterPro" id="IPR036390">
    <property type="entry name" value="WH_DNA-bd_sf"/>
</dbReference>